<dbReference type="InterPro" id="IPR002048">
    <property type="entry name" value="EF_hand_dom"/>
</dbReference>
<accession>A0AAD9G6W7</accession>
<feature type="transmembrane region" description="Helical" evidence="2">
    <location>
        <begin position="12"/>
        <end position="32"/>
    </location>
</feature>
<protein>
    <submittedName>
        <fullName evidence="4">Membrane protein</fullName>
    </submittedName>
</protein>
<evidence type="ECO:0000256" key="2">
    <source>
        <dbReference type="SAM" id="Phobius"/>
    </source>
</evidence>
<dbReference type="AlphaFoldDB" id="A0AAD9G6W7"/>
<proteinExistence type="predicted"/>
<evidence type="ECO:0000259" key="3">
    <source>
        <dbReference type="PROSITE" id="PS50222"/>
    </source>
</evidence>
<name>A0AAD9G6W7_BABDI</name>
<feature type="domain" description="EF-hand" evidence="3">
    <location>
        <begin position="432"/>
        <end position="458"/>
    </location>
</feature>
<evidence type="ECO:0000256" key="1">
    <source>
        <dbReference type="ARBA" id="ARBA00022837"/>
    </source>
</evidence>
<dbReference type="SMART" id="SM00054">
    <property type="entry name" value="EFh"/>
    <property type="match status" value="2"/>
</dbReference>
<comment type="caution">
    <text evidence="4">The sequence shown here is derived from an EMBL/GenBank/DDBJ whole genome shotgun (WGS) entry which is preliminary data.</text>
</comment>
<feature type="domain" description="EF-hand" evidence="3">
    <location>
        <begin position="505"/>
        <end position="540"/>
    </location>
</feature>
<keyword evidence="2" id="KW-0812">Transmembrane</keyword>
<dbReference type="PROSITE" id="PS50222">
    <property type="entry name" value="EF_HAND_2"/>
    <property type="match status" value="2"/>
</dbReference>
<dbReference type="Gene3D" id="1.10.238.10">
    <property type="entry name" value="EF-hand"/>
    <property type="match status" value="1"/>
</dbReference>
<dbReference type="EMBL" id="JAHBMH010000073">
    <property type="protein sequence ID" value="KAK1932864.1"/>
    <property type="molecule type" value="Genomic_DNA"/>
</dbReference>
<keyword evidence="2" id="KW-1133">Transmembrane helix</keyword>
<keyword evidence="5" id="KW-1185">Reference proteome</keyword>
<reference evidence="4" key="2">
    <citation type="submission" date="2021-05" db="EMBL/GenBank/DDBJ databases">
        <authorList>
            <person name="Pain A."/>
        </authorList>
    </citation>
    <scope>NUCLEOTIDE SEQUENCE</scope>
    <source>
        <strain evidence="4">1802A</strain>
    </source>
</reference>
<reference evidence="4" key="1">
    <citation type="journal article" date="2014" name="Nucleic Acids Res.">
        <title>The evolutionary dynamics of variant antigen genes in Babesia reveal a history of genomic innovation underlying host-parasite interaction.</title>
        <authorList>
            <person name="Jackson A.P."/>
            <person name="Otto T.D."/>
            <person name="Darby A."/>
            <person name="Ramaprasad A."/>
            <person name="Xia D."/>
            <person name="Echaide I.E."/>
            <person name="Farber M."/>
            <person name="Gahlot S."/>
            <person name="Gamble J."/>
            <person name="Gupta D."/>
            <person name="Gupta Y."/>
            <person name="Jackson L."/>
            <person name="Malandrin L."/>
            <person name="Malas T.B."/>
            <person name="Moussa E."/>
            <person name="Nair M."/>
            <person name="Reid A.J."/>
            <person name="Sanders M."/>
            <person name="Sharma J."/>
            <person name="Tracey A."/>
            <person name="Quail M.A."/>
            <person name="Weir W."/>
            <person name="Wastling J.M."/>
            <person name="Hall N."/>
            <person name="Willadsen P."/>
            <person name="Lingelbach K."/>
            <person name="Shiels B."/>
            <person name="Tait A."/>
            <person name="Berriman M."/>
            <person name="Allred D.R."/>
            <person name="Pain A."/>
        </authorList>
    </citation>
    <scope>NUCLEOTIDE SEQUENCE</scope>
    <source>
        <strain evidence="4">1802A</strain>
    </source>
</reference>
<dbReference type="Pfam" id="PF13202">
    <property type="entry name" value="EF-hand_5"/>
    <property type="match status" value="1"/>
</dbReference>
<dbReference type="InterPro" id="IPR011992">
    <property type="entry name" value="EF-hand-dom_pair"/>
</dbReference>
<dbReference type="PROSITE" id="PS00018">
    <property type="entry name" value="EF_HAND_1"/>
    <property type="match status" value="2"/>
</dbReference>
<keyword evidence="2" id="KW-0472">Membrane</keyword>
<evidence type="ECO:0000313" key="5">
    <source>
        <dbReference type="Proteomes" id="UP001195914"/>
    </source>
</evidence>
<dbReference type="InterPro" id="IPR018247">
    <property type="entry name" value="EF_Hand_1_Ca_BS"/>
</dbReference>
<dbReference type="Proteomes" id="UP001195914">
    <property type="component" value="Unassembled WGS sequence"/>
</dbReference>
<dbReference type="GO" id="GO:0005509">
    <property type="term" value="F:calcium ion binding"/>
    <property type="evidence" value="ECO:0007669"/>
    <property type="project" value="InterPro"/>
</dbReference>
<sequence length="547" mass="62095">MMLHKLRGFKALVACLYVFPFYYFVVLIMNNLNGTNISRRIRSGLCRATLAQEWVNTICKCELNMPDSDLLLDYHTVDSFRQHDDSKVVFVETVKTKSGTSVSDMSRVPHALHELLRLCQSIEAMKNIKLGVQKEGTAILKDICHVIDIHLSRNMPTEIPPGKMQDIWEPVIVLLRTASTMKGAPLLALLSQLTVTQESENGAQKESTGMKHLRSLLVPFLHYVEQQRINVKPTKGVTTDIILKNPNPMSFVAESAFPQYLSSDLGIAQDDVIRIFTTFPEAAAALAYAVEHKIASYIYIHRHDVADRLCLLSLFLANLQVLVSITFDKISTFAEIASDKDIDTMLNEPLKPFWEVFVTDEKSKAYLINVLNRASKARVHEAFHANMEQNIVMATRVTAYMASKEQTYDRTMLGRSQLIERATRHMLQMAKFMLSDTDHSGYVTLPEFVRSVMGDGEEAEVFNEHMKRVMENQGDLFLYYDFDFLNGRAKLLKHHHRMQLEAINPMYNEVLDTFMILDADGSGEISLEEFLEHSHVTSTFSTVDVAG</sequence>
<gene>
    <name evidence="4" type="ORF">X943_001179</name>
</gene>
<evidence type="ECO:0000313" key="4">
    <source>
        <dbReference type="EMBL" id="KAK1932864.1"/>
    </source>
</evidence>
<keyword evidence="1" id="KW-0106">Calcium</keyword>
<organism evidence="4 5">
    <name type="scientific">Babesia divergens</name>
    <dbReference type="NCBI Taxonomy" id="32595"/>
    <lineage>
        <taxon>Eukaryota</taxon>
        <taxon>Sar</taxon>
        <taxon>Alveolata</taxon>
        <taxon>Apicomplexa</taxon>
        <taxon>Aconoidasida</taxon>
        <taxon>Piroplasmida</taxon>
        <taxon>Babesiidae</taxon>
        <taxon>Babesia</taxon>
    </lineage>
</organism>
<dbReference type="SUPFAM" id="SSF47473">
    <property type="entry name" value="EF-hand"/>
    <property type="match status" value="1"/>
</dbReference>